<feature type="compositionally biased region" description="Polar residues" evidence="1">
    <location>
        <begin position="153"/>
        <end position="170"/>
    </location>
</feature>
<protein>
    <recommendedName>
        <fullName evidence="4">Spore coat protein</fullName>
    </recommendedName>
</protein>
<accession>A0ABY4HBW4</accession>
<name>A0ABY4HBW4_9BACI</name>
<gene>
    <name evidence="2" type="ORF">MUO15_00420</name>
</gene>
<evidence type="ECO:0000313" key="3">
    <source>
        <dbReference type="Proteomes" id="UP000830326"/>
    </source>
</evidence>
<reference evidence="2" key="1">
    <citation type="submission" date="2022-04" db="EMBL/GenBank/DDBJ databases">
        <title>Halobacillus sp. isolated from saltern.</title>
        <authorList>
            <person name="Won M."/>
            <person name="Lee C.-M."/>
            <person name="Woen H.-Y."/>
            <person name="Kwon S.-W."/>
        </authorList>
    </citation>
    <scope>NUCLEOTIDE SEQUENCE</scope>
    <source>
        <strain evidence="2">SSHM10-5</strain>
    </source>
</reference>
<dbReference type="InterPro" id="IPR012347">
    <property type="entry name" value="Ferritin-like"/>
</dbReference>
<evidence type="ECO:0000313" key="2">
    <source>
        <dbReference type="EMBL" id="UOR12046.1"/>
    </source>
</evidence>
<evidence type="ECO:0008006" key="4">
    <source>
        <dbReference type="Google" id="ProtNLM"/>
    </source>
</evidence>
<dbReference type="Proteomes" id="UP000830326">
    <property type="component" value="Chromosome"/>
</dbReference>
<organism evidence="2 3">
    <name type="scientific">Halobacillus amylolyticus</name>
    <dbReference type="NCBI Taxonomy" id="2932259"/>
    <lineage>
        <taxon>Bacteria</taxon>
        <taxon>Bacillati</taxon>
        <taxon>Bacillota</taxon>
        <taxon>Bacilli</taxon>
        <taxon>Bacillales</taxon>
        <taxon>Bacillaceae</taxon>
        <taxon>Halobacillus</taxon>
    </lineage>
</organism>
<proteinExistence type="predicted"/>
<evidence type="ECO:0000256" key="1">
    <source>
        <dbReference type="SAM" id="MobiDB-lite"/>
    </source>
</evidence>
<dbReference type="RefSeq" id="WP_245032559.1">
    <property type="nucleotide sequence ID" value="NZ_CP095075.1"/>
</dbReference>
<dbReference type="EMBL" id="CP095075">
    <property type="protein sequence ID" value="UOR12046.1"/>
    <property type="molecule type" value="Genomic_DNA"/>
</dbReference>
<feature type="region of interest" description="Disordered" evidence="1">
    <location>
        <begin position="153"/>
        <end position="188"/>
    </location>
</feature>
<keyword evidence="3" id="KW-1185">Reference proteome</keyword>
<sequence>MLNTVDVGLMANHLDAHKGIIKRLELYLNHAKNQQFIHTLEQQIGILKNHVKVMNQLLDPNNTSPVTLPSIPQSTLNGGKQTSSVDIGLVDRDMAFDAHFTANAMAKDNFVSSNDMKNQQVKQLHSGMAMQQSHIGNQYEMLAQQLGWLNPPQATNLEQTNSISPLNNTPPIGAMKNHKYGEQQYPQQ</sequence>
<dbReference type="Gene3D" id="1.20.1260.10">
    <property type="match status" value="1"/>
</dbReference>